<keyword evidence="5" id="KW-0658">Purine biosynthesis</keyword>
<comment type="caution">
    <text evidence="12">The sequence shown here is derived from an EMBL/GenBank/DDBJ whole genome shotgun (WGS) entry which is preliminary data.</text>
</comment>
<feature type="region of interest" description="Disordered" evidence="8">
    <location>
        <begin position="70"/>
        <end position="95"/>
    </location>
</feature>
<keyword evidence="1" id="KW-0963">Cytoplasm</keyword>
<dbReference type="InterPro" id="IPR016188">
    <property type="entry name" value="PurM-like_N"/>
</dbReference>
<feature type="non-terminal residue" evidence="12">
    <location>
        <position position="1"/>
    </location>
</feature>
<proteinExistence type="predicted"/>
<dbReference type="Pfam" id="PF00586">
    <property type="entry name" value="AIRS"/>
    <property type="match status" value="1"/>
</dbReference>
<dbReference type="Gene3D" id="3.90.650.10">
    <property type="entry name" value="PurM-like C-terminal domain"/>
    <property type="match status" value="1"/>
</dbReference>
<keyword evidence="4" id="KW-0547">Nucleotide-binding</keyword>
<dbReference type="Gene3D" id="3.30.1330.10">
    <property type="entry name" value="PurM-like, N-terminal domain"/>
    <property type="match status" value="1"/>
</dbReference>
<evidence type="ECO:0000256" key="1">
    <source>
        <dbReference type="ARBA" id="ARBA00022490"/>
    </source>
</evidence>
<dbReference type="InterPro" id="IPR036676">
    <property type="entry name" value="PurM-like_C_sf"/>
</dbReference>
<dbReference type="InterPro" id="IPR036921">
    <property type="entry name" value="PurM-like_N_sf"/>
</dbReference>
<dbReference type="GO" id="GO:0004642">
    <property type="term" value="F:phosphoribosylformylglycinamidine synthase activity"/>
    <property type="evidence" value="ECO:0007669"/>
    <property type="project" value="InterPro"/>
</dbReference>
<evidence type="ECO:0000259" key="9">
    <source>
        <dbReference type="Pfam" id="PF00586"/>
    </source>
</evidence>
<evidence type="ECO:0000256" key="2">
    <source>
        <dbReference type="ARBA" id="ARBA00022598"/>
    </source>
</evidence>
<dbReference type="Gene3D" id="1.10.8.750">
    <property type="entry name" value="Phosphoribosylformylglycinamidine synthase, linker domain"/>
    <property type="match status" value="1"/>
</dbReference>
<dbReference type="InterPro" id="IPR041609">
    <property type="entry name" value="PurL_linker"/>
</dbReference>
<evidence type="ECO:0000256" key="6">
    <source>
        <dbReference type="ARBA" id="ARBA00022840"/>
    </source>
</evidence>
<dbReference type="SUPFAM" id="SSF55326">
    <property type="entry name" value="PurM N-terminal domain-like"/>
    <property type="match status" value="1"/>
</dbReference>
<feature type="domain" description="PurM-like C-terminal" evidence="10">
    <location>
        <begin position="356"/>
        <end position="448"/>
    </location>
</feature>
<sequence length="449" mass="49400">VATATRYLLSGINRGQAERIAGELLANSLIEETDILNFQQWLDSEASEAEPHGMDKYGMDKYDKYGMDRPGINKDGVDKNGRKTDTAGVRNQPAQDEEPQLIDLEAGDAELIEMSQKRTLALNLQEMKAIRNYFQQLEVQAERRGVGLEAGPTDVELEAIAQTWSEHCHHKVFNGIIHYTDEHGKKKKINSLFNTYIKRVTEELNAPWLLSVFKDNAGIIRFNDRLALVYKVETHNSPSALDPYGGAMTGIVGVNRDPLGTGMGARLTANVWGYCLGNPLAAETLSPRLLHPHRIREGVHRGVIEGGNQSGIPYMRGWELFDRRFAGKPLVFCGTLGEMPLEIAGIQCEHKEVHTGDIMVMVGGRVGKDGIHGATFSSEELHEASPVQAVQIGDPITQKKMADMLLEARDRLLYRAITDNGAGGLSSSVGEMALLSGGCEMDLARVPLK</sequence>
<evidence type="ECO:0000256" key="5">
    <source>
        <dbReference type="ARBA" id="ARBA00022755"/>
    </source>
</evidence>
<feature type="compositionally biased region" description="Basic and acidic residues" evidence="8">
    <location>
        <begin position="70"/>
        <end position="85"/>
    </location>
</feature>
<evidence type="ECO:0000256" key="4">
    <source>
        <dbReference type="ARBA" id="ARBA00022741"/>
    </source>
</evidence>
<keyword evidence="6" id="KW-0067">ATP-binding</keyword>
<dbReference type="InterPro" id="IPR010074">
    <property type="entry name" value="PRibForGlyAmidine_synth_PurL"/>
</dbReference>
<evidence type="ECO:0000256" key="8">
    <source>
        <dbReference type="SAM" id="MobiDB-lite"/>
    </source>
</evidence>
<evidence type="ECO:0000256" key="3">
    <source>
        <dbReference type="ARBA" id="ARBA00022723"/>
    </source>
</evidence>
<accession>A0A0F8ZUL0</accession>
<dbReference type="PANTHER" id="PTHR43555">
    <property type="entry name" value="PHOSPHORIBOSYLFORMYLGLYCINAMIDINE SYNTHASE SUBUNIT PURL"/>
    <property type="match status" value="1"/>
</dbReference>
<dbReference type="Pfam" id="PF02769">
    <property type="entry name" value="AIRS_C"/>
    <property type="match status" value="1"/>
</dbReference>
<evidence type="ECO:0000313" key="12">
    <source>
        <dbReference type="EMBL" id="KKK97513.1"/>
    </source>
</evidence>
<feature type="domain" description="Phosphoribosylformylglycinamidine synthase linker" evidence="11">
    <location>
        <begin position="113"/>
        <end position="171"/>
    </location>
</feature>
<dbReference type="AlphaFoldDB" id="A0A0F8ZUL0"/>
<keyword evidence="2" id="KW-0436">Ligase</keyword>
<evidence type="ECO:0000259" key="11">
    <source>
        <dbReference type="Pfam" id="PF18072"/>
    </source>
</evidence>
<evidence type="ECO:0008006" key="13">
    <source>
        <dbReference type="Google" id="ProtNLM"/>
    </source>
</evidence>
<dbReference type="EMBL" id="LAZR01046017">
    <property type="protein sequence ID" value="KKK97513.1"/>
    <property type="molecule type" value="Genomic_DNA"/>
</dbReference>
<dbReference type="GO" id="GO:0006189">
    <property type="term" value="P:'de novo' IMP biosynthetic process"/>
    <property type="evidence" value="ECO:0007669"/>
    <property type="project" value="InterPro"/>
</dbReference>
<dbReference type="GO" id="GO:0005524">
    <property type="term" value="F:ATP binding"/>
    <property type="evidence" value="ECO:0007669"/>
    <property type="project" value="UniProtKB-KW"/>
</dbReference>
<gene>
    <name evidence="12" type="ORF">LCGC14_2652000</name>
</gene>
<dbReference type="SUPFAM" id="SSF56042">
    <property type="entry name" value="PurM C-terminal domain-like"/>
    <property type="match status" value="1"/>
</dbReference>
<feature type="domain" description="PurM-like N-terminal" evidence="9">
    <location>
        <begin position="215"/>
        <end position="339"/>
    </location>
</feature>
<evidence type="ECO:0000259" key="10">
    <source>
        <dbReference type="Pfam" id="PF02769"/>
    </source>
</evidence>
<reference evidence="12" key="1">
    <citation type="journal article" date="2015" name="Nature">
        <title>Complex archaea that bridge the gap between prokaryotes and eukaryotes.</title>
        <authorList>
            <person name="Spang A."/>
            <person name="Saw J.H."/>
            <person name="Jorgensen S.L."/>
            <person name="Zaremba-Niedzwiedzka K."/>
            <person name="Martijn J."/>
            <person name="Lind A.E."/>
            <person name="van Eijk R."/>
            <person name="Schleper C."/>
            <person name="Guy L."/>
            <person name="Ettema T.J."/>
        </authorList>
    </citation>
    <scope>NUCLEOTIDE SEQUENCE</scope>
</reference>
<organism evidence="12">
    <name type="scientific">marine sediment metagenome</name>
    <dbReference type="NCBI Taxonomy" id="412755"/>
    <lineage>
        <taxon>unclassified sequences</taxon>
        <taxon>metagenomes</taxon>
        <taxon>ecological metagenomes</taxon>
    </lineage>
</organism>
<name>A0A0F8ZUL0_9ZZZZ</name>
<dbReference type="InterPro" id="IPR010918">
    <property type="entry name" value="PurM-like_C_dom"/>
</dbReference>
<protein>
    <recommendedName>
        <fullName evidence="13">Phosphoribosylformylglycinamidine synthase</fullName>
    </recommendedName>
</protein>
<keyword evidence="7" id="KW-0460">Magnesium</keyword>
<keyword evidence="3" id="KW-0479">Metal-binding</keyword>
<evidence type="ECO:0000256" key="7">
    <source>
        <dbReference type="ARBA" id="ARBA00022842"/>
    </source>
</evidence>
<dbReference type="PANTHER" id="PTHR43555:SF1">
    <property type="entry name" value="PHOSPHORIBOSYLFORMYLGLYCINAMIDINE SYNTHASE SUBUNIT PURL"/>
    <property type="match status" value="1"/>
</dbReference>
<dbReference type="GO" id="GO:0046872">
    <property type="term" value="F:metal ion binding"/>
    <property type="evidence" value="ECO:0007669"/>
    <property type="project" value="UniProtKB-KW"/>
</dbReference>
<dbReference type="Pfam" id="PF18072">
    <property type="entry name" value="FGAR-AT_linker"/>
    <property type="match status" value="1"/>
</dbReference>
<feature type="non-terminal residue" evidence="12">
    <location>
        <position position="449"/>
    </location>
</feature>